<dbReference type="EMBL" id="GBRH01245685">
    <property type="protein sequence ID" value="JAD52210.1"/>
    <property type="molecule type" value="Transcribed_RNA"/>
</dbReference>
<proteinExistence type="predicted"/>
<organism evidence="1">
    <name type="scientific">Arundo donax</name>
    <name type="common">Giant reed</name>
    <name type="synonym">Donax arundinaceus</name>
    <dbReference type="NCBI Taxonomy" id="35708"/>
    <lineage>
        <taxon>Eukaryota</taxon>
        <taxon>Viridiplantae</taxon>
        <taxon>Streptophyta</taxon>
        <taxon>Embryophyta</taxon>
        <taxon>Tracheophyta</taxon>
        <taxon>Spermatophyta</taxon>
        <taxon>Magnoliopsida</taxon>
        <taxon>Liliopsida</taxon>
        <taxon>Poales</taxon>
        <taxon>Poaceae</taxon>
        <taxon>PACMAD clade</taxon>
        <taxon>Arundinoideae</taxon>
        <taxon>Arundineae</taxon>
        <taxon>Arundo</taxon>
    </lineage>
</organism>
<reference evidence="1" key="1">
    <citation type="submission" date="2014-09" db="EMBL/GenBank/DDBJ databases">
        <authorList>
            <person name="Magalhaes I.L.F."/>
            <person name="Oliveira U."/>
            <person name="Santos F.R."/>
            <person name="Vidigal T.H.D.A."/>
            <person name="Brescovit A.D."/>
            <person name="Santos A.J."/>
        </authorList>
    </citation>
    <scope>NUCLEOTIDE SEQUENCE</scope>
    <source>
        <tissue evidence="1">Shoot tissue taken approximately 20 cm above the soil surface</tissue>
    </source>
</reference>
<name>A0A0A9ATH6_ARUDO</name>
<evidence type="ECO:0000313" key="1">
    <source>
        <dbReference type="EMBL" id="JAD52210.1"/>
    </source>
</evidence>
<reference evidence="1" key="2">
    <citation type="journal article" date="2015" name="Data Brief">
        <title>Shoot transcriptome of the giant reed, Arundo donax.</title>
        <authorList>
            <person name="Barrero R.A."/>
            <person name="Guerrero F.D."/>
            <person name="Moolhuijzen P."/>
            <person name="Goolsby J.A."/>
            <person name="Tidwell J."/>
            <person name="Bellgard S.E."/>
            <person name="Bellgard M.I."/>
        </authorList>
    </citation>
    <scope>NUCLEOTIDE SEQUENCE</scope>
    <source>
        <tissue evidence="1">Shoot tissue taken approximately 20 cm above the soil surface</tissue>
    </source>
</reference>
<protein>
    <submittedName>
        <fullName evidence="1">Uncharacterized protein</fullName>
    </submittedName>
</protein>
<dbReference type="AlphaFoldDB" id="A0A0A9ATH6"/>
<sequence length="36" mass="4064">MLCIDPAWEQGFLLDTNNMNKVQCKYCPKIVCGVTS</sequence>
<accession>A0A0A9ATH6</accession>